<gene>
    <name evidence="5" type="ORF">C2E21_7535</name>
</gene>
<dbReference type="Gene3D" id="3.20.20.370">
    <property type="entry name" value="Glycoside hydrolase/deacetylase"/>
    <property type="match status" value="1"/>
</dbReference>
<keyword evidence="2" id="KW-0472">Membrane</keyword>
<evidence type="ECO:0000313" key="5">
    <source>
        <dbReference type="EMBL" id="PRW33708.1"/>
    </source>
</evidence>
<accession>A0A2P6THD6</accession>
<dbReference type="PANTHER" id="PTHR45985">
    <property type="match status" value="1"/>
</dbReference>
<evidence type="ECO:0000313" key="6">
    <source>
        <dbReference type="Proteomes" id="UP000239899"/>
    </source>
</evidence>
<evidence type="ECO:0000259" key="4">
    <source>
        <dbReference type="Pfam" id="PF01522"/>
    </source>
</evidence>
<evidence type="ECO:0000256" key="3">
    <source>
        <dbReference type="SAM" id="SignalP"/>
    </source>
</evidence>
<dbReference type="CDD" id="cd10919">
    <property type="entry name" value="CE4_CDA_like"/>
    <property type="match status" value="1"/>
</dbReference>
<dbReference type="OrthoDB" id="504708at2759"/>
<dbReference type="InterPro" id="IPR011330">
    <property type="entry name" value="Glyco_hydro/deAcase_b/a-brl"/>
</dbReference>
<dbReference type="InterPro" id="IPR002509">
    <property type="entry name" value="NODB_dom"/>
</dbReference>
<reference evidence="5 6" key="1">
    <citation type="journal article" date="2018" name="Plant J.">
        <title>Genome sequences of Chlorella sorokiniana UTEX 1602 and Micractinium conductrix SAG 241.80: implications to maltose excretion by a green alga.</title>
        <authorList>
            <person name="Arriola M.B."/>
            <person name="Velmurugan N."/>
            <person name="Zhang Y."/>
            <person name="Plunkett M.H."/>
            <person name="Hondzo H."/>
            <person name="Barney B.M."/>
        </authorList>
    </citation>
    <scope>NUCLEOTIDE SEQUENCE [LARGE SCALE GENOMIC DNA]</scope>
    <source>
        <strain evidence="6">UTEX 1602</strain>
    </source>
</reference>
<organism evidence="5 6">
    <name type="scientific">Chlorella sorokiniana</name>
    <name type="common">Freshwater green alga</name>
    <dbReference type="NCBI Taxonomy" id="3076"/>
    <lineage>
        <taxon>Eukaryota</taxon>
        <taxon>Viridiplantae</taxon>
        <taxon>Chlorophyta</taxon>
        <taxon>core chlorophytes</taxon>
        <taxon>Trebouxiophyceae</taxon>
        <taxon>Chlorellales</taxon>
        <taxon>Chlorellaceae</taxon>
        <taxon>Chlorella clade</taxon>
        <taxon>Chlorella</taxon>
    </lineage>
</organism>
<feature type="region of interest" description="Disordered" evidence="1">
    <location>
        <begin position="344"/>
        <end position="368"/>
    </location>
</feature>
<evidence type="ECO:0000256" key="1">
    <source>
        <dbReference type="SAM" id="MobiDB-lite"/>
    </source>
</evidence>
<feature type="compositionally biased region" description="Basic residues" evidence="1">
    <location>
        <begin position="589"/>
        <end position="599"/>
    </location>
</feature>
<dbReference type="EMBL" id="LHPG02000016">
    <property type="protein sequence ID" value="PRW33708.1"/>
    <property type="molecule type" value="Genomic_DNA"/>
</dbReference>
<evidence type="ECO:0000256" key="2">
    <source>
        <dbReference type="SAM" id="Phobius"/>
    </source>
</evidence>
<feature type="transmembrane region" description="Helical" evidence="2">
    <location>
        <begin position="493"/>
        <end position="516"/>
    </location>
</feature>
<comment type="caution">
    <text evidence="5">The sequence shown here is derived from an EMBL/GenBank/DDBJ whole genome shotgun (WGS) entry which is preliminary data.</text>
</comment>
<dbReference type="InterPro" id="IPR052740">
    <property type="entry name" value="CE4"/>
</dbReference>
<dbReference type="Proteomes" id="UP000239899">
    <property type="component" value="Unassembled WGS sequence"/>
</dbReference>
<keyword evidence="3" id="KW-0732">Signal</keyword>
<proteinExistence type="predicted"/>
<dbReference type="GO" id="GO:0016810">
    <property type="term" value="F:hydrolase activity, acting on carbon-nitrogen (but not peptide) bonds"/>
    <property type="evidence" value="ECO:0007669"/>
    <property type="project" value="InterPro"/>
</dbReference>
<feature type="region of interest" description="Disordered" evidence="1">
    <location>
        <begin position="577"/>
        <end position="599"/>
    </location>
</feature>
<feature type="region of interest" description="Disordered" evidence="1">
    <location>
        <begin position="526"/>
        <end position="556"/>
    </location>
</feature>
<keyword evidence="6" id="KW-1185">Reference proteome</keyword>
<feature type="chain" id="PRO_5015103939" evidence="3">
    <location>
        <begin position="21"/>
        <end position="599"/>
    </location>
</feature>
<dbReference type="AlphaFoldDB" id="A0A2P6THD6"/>
<keyword evidence="2" id="KW-0812">Transmembrane</keyword>
<dbReference type="SUPFAM" id="SSF88713">
    <property type="entry name" value="Glycoside hydrolase/deacetylase"/>
    <property type="match status" value="1"/>
</dbReference>
<dbReference type="Pfam" id="PF01522">
    <property type="entry name" value="Polysacc_deac_1"/>
    <property type="match status" value="1"/>
</dbReference>
<keyword evidence="2" id="KW-1133">Transmembrane helix</keyword>
<feature type="signal peptide" evidence="3">
    <location>
        <begin position="1"/>
        <end position="20"/>
    </location>
</feature>
<dbReference type="PANTHER" id="PTHR45985:SF3">
    <property type="entry name" value="CHITIN DEACETYLASE-LIKE 4"/>
    <property type="match status" value="1"/>
</dbReference>
<feature type="domain" description="NodB homology" evidence="4">
    <location>
        <begin position="97"/>
        <end position="187"/>
    </location>
</feature>
<feature type="region of interest" description="Disordered" evidence="1">
    <location>
        <begin position="415"/>
        <end position="487"/>
    </location>
</feature>
<feature type="compositionally biased region" description="Low complexity" evidence="1">
    <location>
        <begin position="415"/>
        <end position="454"/>
    </location>
</feature>
<dbReference type="GO" id="GO:0005975">
    <property type="term" value="P:carbohydrate metabolic process"/>
    <property type="evidence" value="ECO:0007669"/>
    <property type="project" value="InterPro"/>
</dbReference>
<sequence>MSTSALALLALALLLGSAAAAPKQGDDPLPSWYRCQCPGRGAAPDCVCPSIEPPGGLARAQTPQFVLFTHDDAVKEETYDVLQAVLGGKESVTGGCQASATLFTLARGTNCSVLQQLYNEGHEVATHSLSHQKMNGWIREEVDDEVAGGRASLATKCGIPVADIQGFRQPFLQASATVREVLAANGFLYDASLLEKPEGESLSRGLAARLWPYSLQDGIAQNCEEWAPFQTCDQRERYHGLFEVPVWDMEPEGLFSEDASARGGKSVYQVLTRIFDAAYEGNRAPVPLFVHGPWLQDNVEDVAQFVDYALAKPGTFFVTVRQLLAWMQNPQPLAQLSGAQLGCGNTGGASGPGLAPPEDEDAEDGSVAVPAPAPQAAEAEGLEQEAAALAAAAAATTEEAAAPAPVPAEAPLVAAAAGEEQPSEQAAAAAKLQSQQPGGSESVQQQGSAAAAAREALESEQPAAAATADTSSSGSSSSGGSGSSGGSSSNLPAIIAGAVGGAVAAIAAIAAAMLLVQRRRRQRTAAEEAAAATSSNGGWINRQGGHGTAEPAAGPDGALKGLKAVAVHAWPDQLDLAEVVEQSGTPSSARRRGKTPFQP</sequence>
<name>A0A2P6THD6_CHLSO</name>
<protein>
    <submittedName>
        <fullName evidence="5">Polysaccharide deacetylase</fullName>
    </submittedName>
</protein>